<protein>
    <submittedName>
        <fullName evidence="2">Uncharacterized protein</fullName>
    </submittedName>
</protein>
<feature type="transmembrane region" description="Helical" evidence="1">
    <location>
        <begin position="172"/>
        <end position="190"/>
    </location>
</feature>
<dbReference type="EMBL" id="AP026800">
    <property type="protein sequence ID" value="BDR54855.1"/>
    <property type="molecule type" value="Genomic_DNA"/>
</dbReference>
<dbReference type="Proteomes" id="UP001321748">
    <property type="component" value="Chromosome"/>
</dbReference>
<feature type="transmembrane region" description="Helical" evidence="1">
    <location>
        <begin position="118"/>
        <end position="137"/>
    </location>
</feature>
<proteinExistence type="predicted"/>
<evidence type="ECO:0000313" key="3">
    <source>
        <dbReference type="Proteomes" id="UP001321748"/>
    </source>
</evidence>
<reference evidence="2 3" key="1">
    <citation type="journal article" date="2023" name="Microbiol. Spectr.">
        <title>Symbiosis of Carpenter Bees with Uncharacterized Lactic Acid Bacteria Showing NAD Auxotrophy.</title>
        <authorList>
            <person name="Kawasaki S."/>
            <person name="Ozawa K."/>
            <person name="Mori T."/>
            <person name="Yamamoto A."/>
            <person name="Ito M."/>
            <person name="Ohkuma M."/>
            <person name="Sakamoto M."/>
            <person name="Matsutani M."/>
        </authorList>
    </citation>
    <scope>NUCLEOTIDE SEQUENCE [LARGE SCALE GENOMIC DNA]</scope>
    <source>
        <strain evidence="2 3">KimH</strain>
    </source>
</reference>
<feature type="transmembrane region" description="Helical" evidence="1">
    <location>
        <begin position="79"/>
        <end position="98"/>
    </location>
</feature>
<sequence length="198" mass="22050">MGALDNSDKGGKSFQDQLLDFLEAIKPDGAEQEASPESSEPKAPLPYRILPEPVESETKSRATVWAGFASFMLELCCKIVFAGLVPWLTAIWLAQTLPDAGYHGSVARLADWYRPTQLFGYWIFAALIIYGILHNIFEDSKHPDRVRGLTRIVVYLAGCYTMHLMFTPRWAAIAAGTVAACLMFAAYKGIEKLLNRLF</sequence>
<evidence type="ECO:0000256" key="1">
    <source>
        <dbReference type="SAM" id="Phobius"/>
    </source>
</evidence>
<name>A0ABM8BDP2_9BIFI</name>
<gene>
    <name evidence="2" type="ORF">KIMH_09660</name>
</gene>
<evidence type="ECO:0000313" key="2">
    <source>
        <dbReference type="EMBL" id="BDR54855.1"/>
    </source>
</evidence>
<keyword evidence="3" id="KW-1185">Reference proteome</keyword>
<accession>A0ABM8BDP2</accession>
<keyword evidence="1" id="KW-1133">Transmembrane helix</keyword>
<keyword evidence="1" id="KW-0472">Membrane</keyword>
<organism evidence="2 3">
    <name type="scientific">Bombiscardovia apis</name>
    <dbReference type="NCBI Taxonomy" id="2932182"/>
    <lineage>
        <taxon>Bacteria</taxon>
        <taxon>Bacillati</taxon>
        <taxon>Actinomycetota</taxon>
        <taxon>Actinomycetes</taxon>
        <taxon>Bifidobacteriales</taxon>
        <taxon>Bifidobacteriaceae</taxon>
        <taxon>Bombiscardovia</taxon>
    </lineage>
</organism>
<keyword evidence="1" id="KW-0812">Transmembrane</keyword>
<feature type="transmembrane region" description="Helical" evidence="1">
    <location>
        <begin position="149"/>
        <end position="166"/>
    </location>
</feature>